<dbReference type="PANTHER" id="PTHR12649">
    <property type="entry name" value="PEPTIDYL-TRNA HYDROLASE 2"/>
    <property type="match status" value="1"/>
</dbReference>
<keyword evidence="5" id="KW-0812">Transmembrane</keyword>
<keyword evidence="5" id="KW-1133">Transmembrane helix</keyword>
<keyword evidence="5" id="KW-0472">Membrane</keyword>
<proteinExistence type="inferred from homology"/>
<dbReference type="EMBL" id="AP028912">
    <property type="protein sequence ID" value="BES93458.1"/>
    <property type="molecule type" value="Genomic_DNA"/>
</dbReference>
<protein>
    <recommendedName>
        <fullName evidence="1">peptidyl-tRNA hydrolase</fullName>
        <ecNumber evidence="1">3.1.1.29</ecNumber>
    </recommendedName>
</protein>
<reference evidence="6 7" key="1">
    <citation type="submission" date="2023-09" db="EMBL/GenBank/DDBJ databases">
        <title>Nesidiocoris tenuis whole genome shotgun sequence.</title>
        <authorList>
            <person name="Shibata T."/>
            <person name="Shimoda M."/>
            <person name="Kobayashi T."/>
            <person name="Uehara T."/>
        </authorList>
    </citation>
    <scope>NUCLEOTIDE SEQUENCE [LARGE SCALE GENOMIC DNA]</scope>
    <source>
        <strain evidence="6 7">Japan</strain>
    </source>
</reference>
<dbReference type="NCBIfam" id="NF003314">
    <property type="entry name" value="PRK04322.1"/>
    <property type="match status" value="1"/>
</dbReference>
<evidence type="ECO:0000313" key="6">
    <source>
        <dbReference type="EMBL" id="BES93458.1"/>
    </source>
</evidence>
<comment type="catalytic activity">
    <reaction evidence="4">
        <text>an N-acyl-L-alpha-aminoacyl-tRNA + H2O = an N-acyl-L-amino acid + a tRNA + H(+)</text>
        <dbReference type="Rhea" id="RHEA:54448"/>
        <dbReference type="Rhea" id="RHEA-COMP:10123"/>
        <dbReference type="Rhea" id="RHEA-COMP:13883"/>
        <dbReference type="ChEBI" id="CHEBI:15377"/>
        <dbReference type="ChEBI" id="CHEBI:15378"/>
        <dbReference type="ChEBI" id="CHEBI:59874"/>
        <dbReference type="ChEBI" id="CHEBI:78442"/>
        <dbReference type="ChEBI" id="CHEBI:138191"/>
        <dbReference type="EC" id="3.1.1.29"/>
    </reaction>
</comment>
<dbReference type="InterPro" id="IPR002833">
    <property type="entry name" value="PTH2"/>
</dbReference>
<dbReference type="CDD" id="cd02430">
    <property type="entry name" value="PTH2"/>
    <property type="match status" value="1"/>
</dbReference>
<comment type="similarity">
    <text evidence="3">Belongs to the PTH2 family.</text>
</comment>
<name>A0ABN7ANC9_9HEMI</name>
<dbReference type="Gene3D" id="3.40.1490.10">
    <property type="entry name" value="Bit1"/>
    <property type="match status" value="1"/>
</dbReference>
<dbReference type="EC" id="3.1.1.29" evidence="1"/>
<dbReference type="Pfam" id="PF01981">
    <property type="entry name" value="PTH2"/>
    <property type="match status" value="1"/>
</dbReference>
<organism evidence="6 7">
    <name type="scientific">Nesidiocoris tenuis</name>
    <dbReference type="NCBI Taxonomy" id="355587"/>
    <lineage>
        <taxon>Eukaryota</taxon>
        <taxon>Metazoa</taxon>
        <taxon>Ecdysozoa</taxon>
        <taxon>Arthropoda</taxon>
        <taxon>Hexapoda</taxon>
        <taxon>Insecta</taxon>
        <taxon>Pterygota</taxon>
        <taxon>Neoptera</taxon>
        <taxon>Paraneoptera</taxon>
        <taxon>Hemiptera</taxon>
        <taxon>Heteroptera</taxon>
        <taxon>Panheteroptera</taxon>
        <taxon>Cimicomorpha</taxon>
        <taxon>Miridae</taxon>
        <taxon>Dicyphina</taxon>
        <taxon>Nesidiocoris</taxon>
    </lineage>
</organism>
<dbReference type="NCBIfam" id="TIGR00283">
    <property type="entry name" value="arch_pth2"/>
    <property type="match status" value="1"/>
</dbReference>
<evidence type="ECO:0000256" key="2">
    <source>
        <dbReference type="ARBA" id="ARBA00022801"/>
    </source>
</evidence>
<dbReference type="PANTHER" id="PTHR12649:SF11">
    <property type="entry name" value="PEPTIDYL-TRNA HYDROLASE 2, MITOCHONDRIAL"/>
    <property type="match status" value="1"/>
</dbReference>
<feature type="transmembrane region" description="Helical" evidence="5">
    <location>
        <begin position="6"/>
        <end position="29"/>
    </location>
</feature>
<dbReference type="SUPFAM" id="SSF102462">
    <property type="entry name" value="Peptidyl-tRNA hydrolase II"/>
    <property type="match status" value="1"/>
</dbReference>
<evidence type="ECO:0000256" key="1">
    <source>
        <dbReference type="ARBA" id="ARBA00013260"/>
    </source>
</evidence>
<dbReference type="Proteomes" id="UP001307889">
    <property type="component" value="Chromosome 4"/>
</dbReference>
<keyword evidence="7" id="KW-1185">Reference proteome</keyword>
<keyword evidence="2" id="KW-0378">Hydrolase</keyword>
<evidence type="ECO:0000256" key="4">
    <source>
        <dbReference type="ARBA" id="ARBA00048707"/>
    </source>
</evidence>
<gene>
    <name evidence="6" type="ORF">NTJ_06267</name>
</gene>
<accession>A0ABN7ANC9</accession>
<sequence length="180" mass="18515">MDLNSVNMMGALASFVAGVISGIAGYRIFLRGAGASLMNSSAISAKSPNAPSKTGLGVKMGDDCKLVIVVRTDLGMGKGKIAAQCSHATLGCYKQAMKRYPELLEAWEAAGQPKVVVKLDTGGEDGLEELAALAKSKRLPAKIIHDAGRTQIASGSATVVGIGPGPVDLVNQVTAHLKLL</sequence>
<evidence type="ECO:0000256" key="3">
    <source>
        <dbReference type="ARBA" id="ARBA00038050"/>
    </source>
</evidence>
<evidence type="ECO:0000256" key="5">
    <source>
        <dbReference type="SAM" id="Phobius"/>
    </source>
</evidence>
<evidence type="ECO:0000313" key="7">
    <source>
        <dbReference type="Proteomes" id="UP001307889"/>
    </source>
</evidence>
<dbReference type="InterPro" id="IPR023476">
    <property type="entry name" value="Pep_tRNA_hydro_II_dom_sf"/>
</dbReference>